<evidence type="ECO:0000313" key="4">
    <source>
        <dbReference type="Proteomes" id="UP000045840"/>
    </source>
</evidence>
<proteinExistence type="predicted"/>
<sequence length="47" mass="5196">MFRAVLAAKTATGAEIICSETKVRVYYFPVLVLPSSLNLNSQVQHDN</sequence>
<reference evidence="1" key="1">
    <citation type="submission" date="2015-03" db="EMBL/GenBank/DDBJ databases">
        <authorList>
            <person name="Murphy D."/>
        </authorList>
    </citation>
    <scope>NUCLEOTIDE SEQUENCE [LARGE SCALE GENOMIC DNA]</scope>
    <source>
        <strain evidence="1">A125KOH2</strain>
    </source>
</reference>
<evidence type="ECO:0000313" key="1">
    <source>
        <dbReference type="EMBL" id="CNH87439.1"/>
    </source>
</evidence>
<keyword evidence="3" id="KW-1185">Reference proteome</keyword>
<reference evidence="2 3" key="3">
    <citation type="submission" date="2015-03" db="EMBL/GenBank/DDBJ databases">
        <authorList>
            <consortium name="Pathogen Informatics"/>
            <person name="Murphy D."/>
        </authorList>
    </citation>
    <scope>NUCLEOTIDE SEQUENCE [LARGE SCALE GENOMIC DNA]</scope>
    <source>
        <strain evidence="3">type strain: CIP110230</strain>
        <strain evidence="2">Type strain: CIP110230</strain>
    </source>
</reference>
<organism evidence="1 4">
    <name type="scientific">Yersinia pekkanenii</name>
    <dbReference type="NCBI Taxonomy" id="1288385"/>
    <lineage>
        <taxon>Bacteria</taxon>
        <taxon>Pseudomonadati</taxon>
        <taxon>Pseudomonadota</taxon>
        <taxon>Gammaproteobacteria</taxon>
        <taxon>Enterobacterales</taxon>
        <taxon>Yersiniaceae</taxon>
        <taxon>Yersinia</taxon>
    </lineage>
</organism>
<dbReference type="AlphaFoldDB" id="A0A0T9PY46"/>
<evidence type="ECO:0000313" key="2">
    <source>
        <dbReference type="EMBL" id="CRY63462.1"/>
    </source>
</evidence>
<dbReference type="EMBL" id="CWJL01000001">
    <property type="protein sequence ID" value="CRY63462.1"/>
    <property type="molecule type" value="Genomic_DNA"/>
</dbReference>
<gene>
    <name evidence="1" type="ORF">ERS008529_02348</name>
    <name evidence="2" type="ORF">ERS137968_00244</name>
</gene>
<dbReference type="EMBL" id="CQAZ01000019">
    <property type="protein sequence ID" value="CNH87439.1"/>
    <property type="molecule type" value="Genomic_DNA"/>
</dbReference>
<dbReference type="Proteomes" id="UP000045840">
    <property type="component" value="Unassembled WGS sequence"/>
</dbReference>
<evidence type="ECO:0000313" key="3">
    <source>
        <dbReference type="Proteomes" id="UP000044625"/>
    </source>
</evidence>
<reference evidence="4" key="2">
    <citation type="submission" date="2015-03" db="EMBL/GenBank/DDBJ databases">
        <authorList>
            <consortium name="Pathogen Informatics"/>
        </authorList>
    </citation>
    <scope>NUCLEOTIDE SEQUENCE [LARGE SCALE GENOMIC DNA]</scope>
    <source>
        <strain evidence="4">A125KOH2</strain>
    </source>
</reference>
<dbReference type="STRING" id="1288385.ERS137968_00244"/>
<accession>A0A0T9PY46</accession>
<name>A0A0T9PY46_9GAMM</name>
<protein>
    <submittedName>
        <fullName evidence="1">Uncharacterized protein</fullName>
    </submittedName>
</protein>
<dbReference type="Proteomes" id="UP000044625">
    <property type="component" value="Unassembled WGS sequence"/>
</dbReference>